<organism evidence="1 2">
    <name type="scientific">Lecanicillium saksenae</name>
    <dbReference type="NCBI Taxonomy" id="468837"/>
    <lineage>
        <taxon>Eukaryota</taxon>
        <taxon>Fungi</taxon>
        <taxon>Dikarya</taxon>
        <taxon>Ascomycota</taxon>
        <taxon>Pezizomycotina</taxon>
        <taxon>Sordariomycetes</taxon>
        <taxon>Hypocreomycetidae</taxon>
        <taxon>Hypocreales</taxon>
        <taxon>Cordycipitaceae</taxon>
        <taxon>Lecanicillium</taxon>
    </lineage>
</organism>
<evidence type="ECO:0000313" key="1">
    <source>
        <dbReference type="EMBL" id="KAJ3473348.1"/>
    </source>
</evidence>
<accession>A0ACC1QGF7</accession>
<sequence>MADAETDIGQLSPTQQEALQQYLAVTNQEIGEAIPLLQRSQWNVQIAIAKFFDGEGPDPLADAIPQVAARHENLQESLIASDRRCRTARRGCWACC</sequence>
<comment type="caution">
    <text evidence="1">The sequence shown here is derived from an EMBL/GenBank/DDBJ whole genome shotgun (WGS) entry which is preliminary data.</text>
</comment>
<proteinExistence type="predicted"/>
<keyword evidence="2" id="KW-1185">Reference proteome</keyword>
<reference evidence="1" key="1">
    <citation type="submission" date="2022-07" db="EMBL/GenBank/DDBJ databases">
        <title>Genome Sequence of Lecanicillium saksenae.</title>
        <authorList>
            <person name="Buettner E."/>
        </authorList>
    </citation>
    <scope>NUCLEOTIDE SEQUENCE</scope>
    <source>
        <strain evidence="1">VT-O1</strain>
    </source>
</reference>
<evidence type="ECO:0000313" key="2">
    <source>
        <dbReference type="Proteomes" id="UP001148737"/>
    </source>
</evidence>
<protein>
    <submittedName>
        <fullName evidence="1">Uncharacterized protein</fullName>
    </submittedName>
</protein>
<gene>
    <name evidence="1" type="ORF">NLG97_g10356</name>
</gene>
<name>A0ACC1QGF7_9HYPO</name>
<dbReference type="Proteomes" id="UP001148737">
    <property type="component" value="Unassembled WGS sequence"/>
</dbReference>
<dbReference type="EMBL" id="JANAKD010002546">
    <property type="protein sequence ID" value="KAJ3473348.1"/>
    <property type="molecule type" value="Genomic_DNA"/>
</dbReference>